<accession>A0A067MTD9</accession>
<feature type="compositionally biased region" description="Basic and acidic residues" evidence="1">
    <location>
        <begin position="179"/>
        <end position="193"/>
    </location>
</feature>
<evidence type="ECO:0000313" key="3">
    <source>
        <dbReference type="Proteomes" id="UP000027195"/>
    </source>
</evidence>
<name>A0A067MTD9_BOTB1</name>
<gene>
    <name evidence="2" type="ORF">BOTBODRAFT_329967</name>
</gene>
<feature type="compositionally biased region" description="Acidic residues" evidence="1">
    <location>
        <begin position="161"/>
        <end position="171"/>
    </location>
</feature>
<feature type="region of interest" description="Disordered" evidence="1">
    <location>
        <begin position="134"/>
        <end position="199"/>
    </location>
</feature>
<evidence type="ECO:0000256" key="1">
    <source>
        <dbReference type="SAM" id="MobiDB-lite"/>
    </source>
</evidence>
<dbReference type="Proteomes" id="UP000027195">
    <property type="component" value="Unassembled WGS sequence"/>
</dbReference>
<dbReference type="EMBL" id="KL198035">
    <property type="protein sequence ID" value="KDQ14811.1"/>
    <property type="molecule type" value="Genomic_DNA"/>
</dbReference>
<reference evidence="3" key="1">
    <citation type="journal article" date="2014" name="Proc. Natl. Acad. Sci. U.S.A.">
        <title>Extensive sampling of basidiomycete genomes demonstrates inadequacy of the white-rot/brown-rot paradigm for wood decay fungi.</title>
        <authorList>
            <person name="Riley R."/>
            <person name="Salamov A.A."/>
            <person name="Brown D.W."/>
            <person name="Nagy L.G."/>
            <person name="Floudas D."/>
            <person name="Held B.W."/>
            <person name="Levasseur A."/>
            <person name="Lombard V."/>
            <person name="Morin E."/>
            <person name="Otillar R."/>
            <person name="Lindquist E.A."/>
            <person name="Sun H."/>
            <person name="LaButti K.M."/>
            <person name="Schmutz J."/>
            <person name="Jabbour D."/>
            <person name="Luo H."/>
            <person name="Baker S.E."/>
            <person name="Pisabarro A.G."/>
            <person name="Walton J.D."/>
            <person name="Blanchette R.A."/>
            <person name="Henrissat B."/>
            <person name="Martin F."/>
            <person name="Cullen D."/>
            <person name="Hibbett D.S."/>
            <person name="Grigoriev I.V."/>
        </authorList>
    </citation>
    <scope>NUCLEOTIDE SEQUENCE [LARGE SCALE GENOMIC DNA]</scope>
    <source>
        <strain evidence="3">FD-172 SS1</strain>
    </source>
</reference>
<evidence type="ECO:0000313" key="2">
    <source>
        <dbReference type="EMBL" id="KDQ14811.1"/>
    </source>
</evidence>
<feature type="compositionally biased region" description="Acidic residues" evidence="1">
    <location>
        <begin position="134"/>
        <end position="144"/>
    </location>
</feature>
<protein>
    <submittedName>
        <fullName evidence="2">Uncharacterized protein</fullName>
    </submittedName>
</protein>
<dbReference type="HOGENOM" id="CLU_1371985_0_0_1"/>
<organism evidence="2 3">
    <name type="scientific">Botryobasidium botryosum (strain FD-172 SS1)</name>
    <dbReference type="NCBI Taxonomy" id="930990"/>
    <lineage>
        <taxon>Eukaryota</taxon>
        <taxon>Fungi</taxon>
        <taxon>Dikarya</taxon>
        <taxon>Basidiomycota</taxon>
        <taxon>Agaricomycotina</taxon>
        <taxon>Agaricomycetes</taxon>
        <taxon>Cantharellales</taxon>
        <taxon>Botryobasidiaceae</taxon>
        <taxon>Botryobasidium</taxon>
    </lineage>
</organism>
<proteinExistence type="predicted"/>
<feature type="compositionally biased region" description="Basic and acidic residues" evidence="1">
    <location>
        <begin position="145"/>
        <end position="158"/>
    </location>
</feature>
<dbReference type="InParanoid" id="A0A067MTD9"/>
<dbReference type="AlphaFoldDB" id="A0A067MTD9"/>
<keyword evidence="3" id="KW-1185">Reference proteome</keyword>
<sequence length="199" mass="22141">MATRVLGHLRWWLRFHDLESLMLQGFSDPARIPVDLGSLPYPCINHVSLPNCCARVSHALKNTAIYPCLEFLALHGCPVTGKDLLEIVRRRAACGRHLYALTTAPLSSEDPTPLSAILPFVTRLIIVEGEEGPEELELVEEEEHEEGKDAGDAGDKSEAGGNEEDEEEEDNSGGFEAIFHADLEQLPQDERTRTRSVWQ</sequence>